<protein>
    <submittedName>
        <fullName evidence="3">Membrane protein</fullName>
    </submittedName>
</protein>
<proteinExistence type="predicted"/>
<keyword evidence="1" id="KW-0812">Transmembrane</keyword>
<feature type="domain" description="TadE-like" evidence="2">
    <location>
        <begin position="12"/>
        <end position="54"/>
    </location>
</feature>
<name>A0A8J4ACH9_9ACTN</name>
<dbReference type="Proteomes" id="UP000614996">
    <property type="component" value="Unassembled WGS sequence"/>
</dbReference>
<evidence type="ECO:0000256" key="1">
    <source>
        <dbReference type="SAM" id="Phobius"/>
    </source>
</evidence>
<dbReference type="EMBL" id="BOPO01000084">
    <property type="protein sequence ID" value="GIL29081.1"/>
    <property type="molecule type" value="Genomic_DNA"/>
</dbReference>
<dbReference type="InterPro" id="IPR012495">
    <property type="entry name" value="TadE-like_dom"/>
</dbReference>
<gene>
    <name evidence="3" type="ORF">NUM_43350</name>
</gene>
<keyword evidence="1" id="KW-0472">Membrane</keyword>
<dbReference type="AlphaFoldDB" id="A0A8J4ACH9"/>
<reference evidence="4" key="1">
    <citation type="journal article" date="2021" name="Int. J. Syst. Evol. Microbiol.">
        <title>Actinocatenispora comari sp. nov., an endophytic actinomycete isolated from aerial parts of Comarum salesowianum.</title>
        <authorList>
            <person name="Oyunbileg N."/>
            <person name="Iizaka Y."/>
            <person name="Hamada M."/>
            <person name="Davaapurev B.O."/>
            <person name="Fukumoto A."/>
            <person name="Tsetseg B."/>
            <person name="Kato F."/>
            <person name="Tamura T."/>
            <person name="Batkhuu J."/>
            <person name="Anzai Y."/>
        </authorList>
    </citation>
    <scope>NUCLEOTIDE SEQUENCE [LARGE SCALE GENOMIC DNA]</scope>
    <source>
        <strain evidence="4">NUM-2625</strain>
    </source>
</reference>
<comment type="caution">
    <text evidence="3">The sequence shown here is derived from an EMBL/GenBank/DDBJ whole genome shotgun (WGS) entry which is preliminary data.</text>
</comment>
<feature type="transmembrane region" description="Helical" evidence="1">
    <location>
        <begin position="12"/>
        <end position="35"/>
    </location>
</feature>
<dbReference type="Pfam" id="PF07811">
    <property type="entry name" value="TadE"/>
    <property type="match status" value="1"/>
</dbReference>
<evidence type="ECO:0000313" key="3">
    <source>
        <dbReference type="EMBL" id="GIL29081.1"/>
    </source>
</evidence>
<organism evidence="3 4">
    <name type="scientific">Actinocatenispora comari</name>
    <dbReference type="NCBI Taxonomy" id="2807577"/>
    <lineage>
        <taxon>Bacteria</taxon>
        <taxon>Bacillati</taxon>
        <taxon>Actinomycetota</taxon>
        <taxon>Actinomycetes</taxon>
        <taxon>Micromonosporales</taxon>
        <taxon>Micromonosporaceae</taxon>
        <taxon>Actinocatenispora</taxon>
    </lineage>
</organism>
<evidence type="ECO:0000313" key="4">
    <source>
        <dbReference type="Proteomes" id="UP000614996"/>
    </source>
</evidence>
<evidence type="ECO:0000259" key="2">
    <source>
        <dbReference type="Pfam" id="PF07811"/>
    </source>
</evidence>
<keyword evidence="4" id="KW-1185">Reference proteome</keyword>
<accession>A0A8J4ACH9</accession>
<sequence length="142" mass="14394">MRRFARLHGDAGSVTVEAILILPLVLISVLGIVAAGRGTHAATMVAAAAHDAARAASIDRDPAAARADATRTALRSLHRGGTSCRTATVLVDTSAFAPGGVVTVRVTCHVALGSLALPGIPGDIAIARSGRSPLDQYRGVNP</sequence>
<keyword evidence="1" id="KW-1133">Transmembrane helix</keyword>